<dbReference type="InterPro" id="IPR058245">
    <property type="entry name" value="NreC/VraR/RcsB-like_REC"/>
</dbReference>
<dbReference type="InterPro" id="IPR039420">
    <property type="entry name" value="WalR-like"/>
</dbReference>
<dbReference type="GO" id="GO:0003677">
    <property type="term" value="F:DNA binding"/>
    <property type="evidence" value="ECO:0007669"/>
    <property type="project" value="UniProtKB-KW"/>
</dbReference>
<dbReference type="Pfam" id="PF00196">
    <property type="entry name" value="GerE"/>
    <property type="match status" value="1"/>
</dbReference>
<proteinExistence type="predicted"/>
<keyword evidence="3" id="KW-0238">DNA-binding</keyword>
<dbReference type="Proteomes" id="UP000317422">
    <property type="component" value="Unassembled WGS sequence"/>
</dbReference>
<dbReference type="AlphaFoldDB" id="A0A543NMU1"/>
<dbReference type="PROSITE" id="PS00622">
    <property type="entry name" value="HTH_LUXR_1"/>
    <property type="match status" value="1"/>
</dbReference>
<evidence type="ECO:0000313" key="8">
    <source>
        <dbReference type="EMBL" id="TQN33124.1"/>
    </source>
</evidence>
<feature type="domain" description="HTH luxR-type" evidence="6">
    <location>
        <begin position="145"/>
        <end position="210"/>
    </location>
</feature>
<dbReference type="Gene3D" id="3.40.50.2300">
    <property type="match status" value="1"/>
</dbReference>
<evidence type="ECO:0000313" key="9">
    <source>
        <dbReference type="Proteomes" id="UP000317422"/>
    </source>
</evidence>
<feature type="domain" description="Response regulatory" evidence="7">
    <location>
        <begin position="4"/>
        <end position="120"/>
    </location>
</feature>
<dbReference type="InterPro" id="IPR016032">
    <property type="entry name" value="Sig_transdc_resp-reg_C-effctor"/>
</dbReference>
<evidence type="ECO:0000259" key="7">
    <source>
        <dbReference type="PROSITE" id="PS50110"/>
    </source>
</evidence>
<gene>
    <name evidence="8" type="ORF">FHX37_3123</name>
</gene>
<dbReference type="GO" id="GO:0006355">
    <property type="term" value="P:regulation of DNA-templated transcription"/>
    <property type="evidence" value="ECO:0007669"/>
    <property type="project" value="InterPro"/>
</dbReference>
<dbReference type="EMBL" id="VFQC01000001">
    <property type="protein sequence ID" value="TQN33124.1"/>
    <property type="molecule type" value="Genomic_DNA"/>
</dbReference>
<dbReference type="InterPro" id="IPR011006">
    <property type="entry name" value="CheY-like_superfamily"/>
</dbReference>
<dbReference type="PRINTS" id="PR00038">
    <property type="entry name" value="HTHLUXR"/>
</dbReference>
<dbReference type="SUPFAM" id="SSF46894">
    <property type="entry name" value="C-terminal effector domain of the bipartite response regulators"/>
    <property type="match status" value="1"/>
</dbReference>
<name>A0A543NMU1_9ACTN</name>
<sequence>MTIRVMLVDDHPVVREGLRGMLAAVEDIAVVGEAATADEAVAAAAKHAPDVVLMDLRMPGGDGAGATRGILRDRPACAVVVLTTYDTDSDILPAVEAGASGYLLKDTPPARLTDAIRAAAQGETVLAPEVATRLLANTRGADTSRDHPEAQLTSREREVLRLAAQGCGNGEIGHRLHIGATTVKTHLLRSYEKLGVSDRTAAVAHAIRRGMITPPTGDGPDGSL</sequence>
<keyword evidence="9" id="KW-1185">Reference proteome</keyword>
<dbReference type="PROSITE" id="PS50110">
    <property type="entry name" value="RESPONSE_REGULATORY"/>
    <property type="match status" value="1"/>
</dbReference>
<dbReference type="PANTHER" id="PTHR43214:SF24">
    <property type="entry name" value="TRANSCRIPTIONAL REGULATORY PROTEIN NARL-RELATED"/>
    <property type="match status" value="1"/>
</dbReference>
<organism evidence="8 9">
    <name type="scientific">Haloactinospora alba</name>
    <dbReference type="NCBI Taxonomy" id="405555"/>
    <lineage>
        <taxon>Bacteria</taxon>
        <taxon>Bacillati</taxon>
        <taxon>Actinomycetota</taxon>
        <taxon>Actinomycetes</taxon>
        <taxon>Streptosporangiales</taxon>
        <taxon>Nocardiopsidaceae</taxon>
        <taxon>Haloactinospora</taxon>
    </lineage>
</organism>
<keyword evidence="2" id="KW-0805">Transcription regulation</keyword>
<dbReference type="CDD" id="cd06170">
    <property type="entry name" value="LuxR_C_like"/>
    <property type="match status" value="1"/>
</dbReference>
<dbReference type="PANTHER" id="PTHR43214">
    <property type="entry name" value="TWO-COMPONENT RESPONSE REGULATOR"/>
    <property type="match status" value="1"/>
</dbReference>
<comment type="caution">
    <text evidence="8">The sequence shown here is derived from an EMBL/GenBank/DDBJ whole genome shotgun (WGS) entry which is preliminary data.</text>
</comment>
<dbReference type="PROSITE" id="PS50043">
    <property type="entry name" value="HTH_LUXR_2"/>
    <property type="match status" value="1"/>
</dbReference>
<dbReference type="SMART" id="SM00421">
    <property type="entry name" value="HTH_LUXR"/>
    <property type="match status" value="1"/>
</dbReference>
<evidence type="ECO:0000259" key="6">
    <source>
        <dbReference type="PROSITE" id="PS50043"/>
    </source>
</evidence>
<keyword evidence="1 5" id="KW-0597">Phosphoprotein</keyword>
<dbReference type="GO" id="GO:0000160">
    <property type="term" value="P:phosphorelay signal transduction system"/>
    <property type="evidence" value="ECO:0007669"/>
    <property type="project" value="InterPro"/>
</dbReference>
<keyword evidence="4" id="KW-0804">Transcription</keyword>
<dbReference type="InterPro" id="IPR001789">
    <property type="entry name" value="Sig_transdc_resp-reg_receiver"/>
</dbReference>
<evidence type="ECO:0000256" key="2">
    <source>
        <dbReference type="ARBA" id="ARBA00023015"/>
    </source>
</evidence>
<dbReference type="SMART" id="SM00448">
    <property type="entry name" value="REC"/>
    <property type="match status" value="1"/>
</dbReference>
<evidence type="ECO:0000256" key="3">
    <source>
        <dbReference type="ARBA" id="ARBA00023125"/>
    </source>
</evidence>
<dbReference type="CDD" id="cd17535">
    <property type="entry name" value="REC_NarL-like"/>
    <property type="match status" value="1"/>
</dbReference>
<evidence type="ECO:0000256" key="1">
    <source>
        <dbReference type="ARBA" id="ARBA00022553"/>
    </source>
</evidence>
<reference evidence="8 9" key="1">
    <citation type="submission" date="2019-06" db="EMBL/GenBank/DDBJ databases">
        <title>Sequencing the genomes of 1000 actinobacteria strains.</title>
        <authorList>
            <person name="Klenk H.-P."/>
        </authorList>
    </citation>
    <scope>NUCLEOTIDE SEQUENCE [LARGE SCALE GENOMIC DNA]</scope>
    <source>
        <strain evidence="8 9">DSM 45015</strain>
    </source>
</reference>
<evidence type="ECO:0000256" key="5">
    <source>
        <dbReference type="PROSITE-ProRule" id="PRU00169"/>
    </source>
</evidence>
<dbReference type="InterPro" id="IPR000792">
    <property type="entry name" value="Tscrpt_reg_LuxR_C"/>
</dbReference>
<evidence type="ECO:0000256" key="4">
    <source>
        <dbReference type="ARBA" id="ARBA00023163"/>
    </source>
</evidence>
<protein>
    <submittedName>
        <fullName evidence="8">LuxR family two component transcriptional regulator</fullName>
    </submittedName>
</protein>
<feature type="modified residue" description="4-aspartylphosphate" evidence="5">
    <location>
        <position position="55"/>
    </location>
</feature>
<accession>A0A543NMU1</accession>
<dbReference type="Pfam" id="PF00072">
    <property type="entry name" value="Response_reg"/>
    <property type="match status" value="1"/>
</dbReference>
<dbReference type="SUPFAM" id="SSF52172">
    <property type="entry name" value="CheY-like"/>
    <property type="match status" value="1"/>
</dbReference>